<feature type="compositionally biased region" description="Basic and acidic residues" evidence="1">
    <location>
        <begin position="30"/>
        <end position="45"/>
    </location>
</feature>
<dbReference type="Proteomes" id="UP000314294">
    <property type="component" value="Unassembled WGS sequence"/>
</dbReference>
<evidence type="ECO:0000313" key="2">
    <source>
        <dbReference type="EMBL" id="TNN39111.1"/>
    </source>
</evidence>
<reference evidence="2 3" key="1">
    <citation type="submission" date="2019-03" db="EMBL/GenBank/DDBJ databases">
        <title>First draft genome of Liparis tanakae, snailfish: a comprehensive survey of snailfish specific genes.</title>
        <authorList>
            <person name="Kim W."/>
            <person name="Song I."/>
            <person name="Jeong J.-H."/>
            <person name="Kim D."/>
            <person name="Kim S."/>
            <person name="Ryu S."/>
            <person name="Song J.Y."/>
            <person name="Lee S.K."/>
        </authorList>
    </citation>
    <scope>NUCLEOTIDE SEQUENCE [LARGE SCALE GENOMIC DNA]</scope>
    <source>
        <tissue evidence="2">Muscle</tissue>
    </source>
</reference>
<keyword evidence="3" id="KW-1185">Reference proteome</keyword>
<gene>
    <name evidence="2" type="ORF">EYF80_050722</name>
</gene>
<dbReference type="AlphaFoldDB" id="A0A4Z2FDQ6"/>
<feature type="region of interest" description="Disordered" evidence="1">
    <location>
        <begin position="1"/>
        <end position="53"/>
    </location>
</feature>
<comment type="caution">
    <text evidence="2">The sequence shown here is derived from an EMBL/GenBank/DDBJ whole genome shotgun (WGS) entry which is preliminary data.</text>
</comment>
<sequence>MAAGRTVDPLRLPARRRQDGDTKGSGSDKQTVDKAGDPSDGDSRGGKPPRRCLSSHSFLRWRRAPRGSLSSPRRYTFYYSSVDVGPLGKRLRSG</sequence>
<protein>
    <submittedName>
        <fullName evidence="2">Uncharacterized protein</fullName>
    </submittedName>
</protein>
<proteinExistence type="predicted"/>
<dbReference type="EMBL" id="SRLO01001308">
    <property type="protein sequence ID" value="TNN39111.1"/>
    <property type="molecule type" value="Genomic_DNA"/>
</dbReference>
<accession>A0A4Z2FDQ6</accession>
<evidence type="ECO:0000256" key="1">
    <source>
        <dbReference type="SAM" id="MobiDB-lite"/>
    </source>
</evidence>
<name>A0A4Z2FDQ6_9TELE</name>
<organism evidence="2 3">
    <name type="scientific">Liparis tanakae</name>
    <name type="common">Tanaka's snailfish</name>
    <dbReference type="NCBI Taxonomy" id="230148"/>
    <lineage>
        <taxon>Eukaryota</taxon>
        <taxon>Metazoa</taxon>
        <taxon>Chordata</taxon>
        <taxon>Craniata</taxon>
        <taxon>Vertebrata</taxon>
        <taxon>Euteleostomi</taxon>
        <taxon>Actinopterygii</taxon>
        <taxon>Neopterygii</taxon>
        <taxon>Teleostei</taxon>
        <taxon>Neoteleostei</taxon>
        <taxon>Acanthomorphata</taxon>
        <taxon>Eupercaria</taxon>
        <taxon>Perciformes</taxon>
        <taxon>Cottioidei</taxon>
        <taxon>Cottales</taxon>
        <taxon>Liparidae</taxon>
        <taxon>Liparis</taxon>
    </lineage>
</organism>
<evidence type="ECO:0000313" key="3">
    <source>
        <dbReference type="Proteomes" id="UP000314294"/>
    </source>
</evidence>